<dbReference type="EMBL" id="JBHLXP010000001">
    <property type="protein sequence ID" value="MFC0047941.1"/>
    <property type="molecule type" value="Genomic_DNA"/>
</dbReference>
<dbReference type="PANTHER" id="PTHR37549:SF1">
    <property type="entry name" value="LIPOPROTEIN LPRI"/>
    <property type="match status" value="1"/>
</dbReference>
<dbReference type="PANTHER" id="PTHR37549">
    <property type="entry name" value="LIPOPROTEIN LPRI"/>
    <property type="match status" value="1"/>
</dbReference>
<feature type="signal peptide" evidence="1">
    <location>
        <begin position="1"/>
        <end position="21"/>
    </location>
</feature>
<comment type="caution">
    <text evidence="3">The sequence shown here is derived from an EMBL/GenBank/DDBJ whole genome shotgun (WGS) entry which is preliminary data.</text>
</comment>
<sequence>MANLRNFPLLVACVVACTVEAATSTETELCGPGWVDATEAKLAVTDSAGHGPDLGSAEWAEALTRRLGGHHQPGTTDWCDWGTEQLAVQHRGPAFDCKHVPAHSAEALICQNAGLSQLDQQLHQVFAKSAVLAAHERPSLLKAEQRGWIKGRNDCWKDANEVACMQDAYQRRIAELQARYRLVSMRGPLHYQCGVSPADELVLSYFATQPATLIAERGDSVSLMFLQANGTDYVGRNETLWPQQDGVRLQWGYEAPILTCRSAQ</sequence>
<proteinExistence type="predicted"/>
<name>A0ABV6BAP8_9GAMM</name>
<feature type="domain" description="Lysozyme inhibitor LprI-like N-terminal" evidence="2">
    <location>
        <begin position="103"/>
        <end position="176"/>
    </location>
</feature>
<dbReference type="Pfam" id="PF07007">
    <property type="entry name" value="LprI"/>
    <property type="match status" value="1"/>
</dbReference>
<keyword evidence="1" id="KW-0732">Signal</keyword>
<evidence type="ECO:0000256" key="1">
    <source>
        <dbReference type="SAM" id="SignalP"/>
    </source>
</evidence>
<dbReference type="RefSeq" id="WP_377241657.1">
    <property type="nucleotide sequence ID" value="NZ_JBHLXP010000001.1"/>
</dbReference>
<dbReference type="InterPro" id="IPR009739">
    <property type="entry name" value="LprI-like_N"/>
</dbReference>
<feature type="chain" id="PRO_5045533600" evidence="1">
    <location>
        <begin position="22"/>
        <end position="264"/>
    </location>
</feature>
<protein>
    <submittedName>
        <fullName evidence="3">Lysozyme inhibitor LprI family protein</fullName>
    </submittedName>
</protein>
<organism evidence="3 4">
    <name type="scientific">Rheinheimera tilapiae</name>
    <dbReference type="NCBI Taxonomy" id="875043"/>
    <lineage>
        <taxon>Bacteria</taxon>
        <taxon>Pseudomonadati</taxon>
        <taxon>Pseudomonadota</taxon>
        <taxon>Gammaproteobacteria</taxon>
        <taxon>Chromatiales</taxon>
        <taxon>Chromatiaceae</taxon>
        <taxon>Rheinheimera</taxon>
    </lineage>
</organism>
<evidence type="ECO:0000313" key="3">
    <source>
        <dbReference type="EMBL" id="MFC0047941.1"/>
    </source>
</evidence>
<evidence type="ECO:0000313" key="4">
    <source>
        <dbReference type="Proteomes" id="UP001589813"/>
    </source>
</evidence>
<keyword evidence="4" id="KW-1185">Reference proteome</keyword>
<accession>A0ABV6BAP8</accession>
<gene>
    <name evidence="3" type="ORF">ACFFJP_06540</name>
</gene>
<dbReference type="InterPro" id="IPR052755">
    <property type="entry name" value="Lysozyme_Inhibitor_LprI"/>
</dbReference>
<dbReference type="Proteomes" id="UP001589813">
    <property type="component" value="Unassembled WGS sequence"/>
</dbReference>
<evidence type="ECO:0000259" key="2">
    <source>
        <dbReference type="Pfam" id="PF07007"/>
    </source>
</evidence>
<reference evidence="3 4" key="1">
    <citation type="submission" date="2024-09" db="EMBL/GenBank/DDBJ databases">
        <authorList>
            <person name="Sun Q."/>
            <person name="Mori K."/>
        </authorList>
    </citation>
    <scope>NUCLEOTIDE SEQUENCE [LARGE SCALE GENOMIC DNA]</scope>
    <source>
        <strain evidence="3 4">KCTC 23315</strain>
    </source>
</reference>